<evidence type="ECO:0000256" key="11">
    <source>
        <dbReference type="RuleBase" id="RU000554"/>
    </source>
</evidence>
<dbReference type="InterPro" id="IPR000257">
    <property type="entry name" value="Uroporphyrinogen_deCOase"/>
</dbReference>
<keyword evidence="8 10" id="KW-0456">Lyase</keyword>
<dbReference type="GO" id="GO:0004853">
    <property type="term" value="F:uroporphyrinogen decarboxylase activity"/>
    <property type="evidence" value="ECO:0007669"/>
    <property type="project" value="UniProtKB-UniRule"/>
</dbReference>
<dbReference type="PANTHER" id="PTHR21091:SF169">
    <property type="entry name" value="UROPORPHYRINOGEN DECARBOXYLASE"/>
    <property type="match status" value="1"/>
</dbReference>
<proteinExistence type="inferred from homology"/>
<sequence>MPKKRLLARLAGETEGRPPVWLMRQAGRYLPEYREVRAQAGGFLDLCYTPELAVEVTLQPIRRFGFDASILFSDILVVPHALGADLRFVEGEGPRLEPLRSRKDLERLDATRLHTHLEPVYETVRRLRRALPGEVTLIGFAGAPWTLAAYMVEGGGSRDYAVARAFARQERGLFQELIDLLTDCVIDYLDAQARAGAEALQIFDSWAGVLSPGEQRRWCLEPARRIVAALRERHPHVPVLLFPRGVGPGYATFAAESGCQALSLDTSLPMEWAAREVGHGTRLCLQGNLDPVALLGPERDMLDEAAAIVHAARGRPLIFNLGHGVLQQTAPERVGALVRYLQSLPG</sequence>
<dbReference type="Gene3D" id="3.20.20.210">
    <property type="match status" value="1"/>
</dbReference>
<feature type="binding site" evidence="10">
    <location>
        <position position="323"/>
    </location>
    <ligand>
        <name>substrate</name>
    </ligand>
</feature>
<feature type="binding site" evidence="10">
    <location>
        <begin position="24"/>
        <end position="28"/>
    </location>
    <ligand>
        <name>substrate</name>
    </ligand>
</feature>
<dbReference type="PROSITE" id="PS00907">
    <property type="entry name" value="UROD_2"/>
    <property type="match status" value="1"/>
</dbReference>
<dbReference type="InterPro" id="IPR006361">
    <property type="entry name" value="Uroporphyrinogen_deCO2ase_HemE"/>
</dbReference>
<evidence type="ECO:0000256" key="3">
    <source>
        <dbReference type="ARBA" id="ARBA00009935"/>
    </source>
</evidence>
<dbReference type="GO" id="GO:0005829">
    <property type="term" value="C:cytosol"/>
    <property type="evidence" value="ECO:0007669"/>
    <property type="project" value="UniProtKB-SubCell"/>
</dbReference>
<comment type="catalytic activity">
    <reaction evidence="10 11">
        <text>uroporphyrinogen III + 4 H(+) = coproporphyrinogen III + 4 CO2</text>
        <dbReference type="Rhea" id="RHEA:19865"/>
        <dbReference type="ChEBI" id="CHEBI:15378"/>
        <dbReference type="ChEBI" id="CHEBI:16526"/>
        <dbReference type="ChEBI" id="CHEBI:57308"/>
        <dbReference type="ChEBI" id="CHEBI:57309"/>
        <dbReference type="EC" id="4.1.1.37"/>
    </reaction>
</comment>
<feature type="domain" description="Uroporphyrinogen decarboxylase (URO-D)" evidence="14">
    <location>
        <begin position="138"/>
        <end position="154"/>
    </location>
</feature>
<dbReference type="Proteomes" id="UP001301140">
    <property type="component" value="Unassembled WGS sequence"/>
</dbReference>
<evidence type="ECO:0000256" key="7">
    <source>
        <dbReference type="ARBA" id="ARBA00022793"/>
    </source>
</evidence>
<dbReference type="PROSITE" id="PS00906">
    <property type="entry name" value="UROD_1"/>
    <property type="match status" value="1"/>
</dbReference>
<keyword evidence="7 10" id="KW-0210">Decarboxylase</keyword>
<feature type="site" description="Transition state stabilizer" evidence="10">
    <location>
        <position position="74"/>
    </location>
</feature>
<dbReference type="Pfam" id="PF01208">
    <property type="entry name" value="URO-D"/>
    <property type="match status" value="1"/>
</dbReference>
<dbReference type="HAMAP" id="MF_00218">
    <property type="entry name" value="URO_D"/>
    <property type="match status" value="1"/>
</dbReference>
<reference evidence="15 16" key="1">
    <citation type="submission" date="2023-03" db="EMBL/GenBank/DDBJ databases">
        <title>YIM 152171 draft genome.</title>
        <authorList>
            <person name="Yang Z."/>
        </authorList>
    </citation>
    <scope>NUCLEOTIDE SEQUENCE [LARGE SCALE GENOMIC DNA]</scope>
    <source>
        <strain evidence="15 16">YIM 152171</strain>
    </source>
</reference>
<keyword evidence="16" id="KW-1185">Reference proteome</keyword>
<evidence type="ECO:0000256" key="1">
    <source>
        <dbReference type="ARBA" id="ARBA00004514"/>
    </source>
</evidence>
<comment type="function">
    <text evidence="10">Catalyzes the decarboxylation of four acetate groups of uroporphyrinogen-III to yield coproporphyrinogen-III.</text>
</comment>
<evidence type="ECO:0000259" key="13">
    <source>
        <dbReference type="PROSITE" id="PS00906"/>
    </source>
</evidence>
<comment type="subcellular location">
    <subcellularLocation>
        <location evidence="1">Cytoplasm</location>
        <location evidence="1">Cytosol</location>
    </subcellularLocation>
</comment>
<evidence type="ECO:0000256" key="2">
    <source>
        <dbReference type="ARBA" id="ARBA00004804"/>
    </source>
</evidence>
<feature type="binding site" evidence="10">
    <location>
        <position position="74"/>
    </location>
    <ligand>
        <name>substrate</name>
    </ligand>
</feature>
<comment type="pathway">
    <text evidence="2 10 11">Porphyrin-containing compound metabolism; protoporphyrin-IX biosynthesis; coproporphyrinogen-III from 5-aminolevulinate: step 4/4.</text>
</comment>
<accession>A0AAP3V1S9</accession>
<evidence type="ECO:0000259" key="14">
    <source>
        <dbReference type="PROSITE" id="PS00907"/>
    </source>
</evidence>
<evidence type="ECO:0000256" key="12">
    <source>
        <dbReference type="RuleBase" id="RU004169"/>
    </source>
</evidence>
<protein>
    <recommendedName>
        <fullName evidence="5 10">Uroporphyrinogen decarboxylase</fullName>
        <shortName evidence="10">UPD</shortName>
        <shortName evidence="10">URO-D</shortName>
        <ecNumber evidence="5 10">4.1.1.37</ecNumber>
    </recommendedName>
</protein>
<evidence type="ECO:0000313" key="15">
    <source>
        <dbReference type="EMBL" id="MDF1585197.1"/>
    </source>
</evidence>
<dbReference type="EMBL" id="JARGEQ010000013">
    <property type="protein sequence ID" value="MDF1585197.1"/>
    <property type="molecule type" value="Genomic_DNA"/>
</dbReference>
<dbReference type="AlphaFoldDB" id="A0AAP3V1S9"/>
<comment type="caution">
    <text evidence="10">Lacks conserved residue(s) required for the propagation of feature annotation.</text>
</comment>
<dbReference type="FunFam" id="3.20.20.210:FF:000008">
    <property type="entry name" value="Uroporphyrinogen decarboxylase"/>
    <property type="match status" value="1"/>
</dbReference>
<comment type="similarity">
    <text evidence="3 10 12">Belongs to the uroporphyrinogen decarboxylase family.</text>
</comment>
<comment type="subunit">
    <text evidence="4 10">Homodimer.</text>
</comment>
<dbReference type="GO" id="GO:0019353">
    <property type="term" value="P:protoporphyrinogen IX biosynthetic process from glutamate"/>
    <property type="evidence" value="ECO:0007669"/>
    <property type="project" value="TreeGrafter"/>
</dbReference>
<gene>
    <name evidence="10 15" type="primary">hemE</name>
    <name evidence="15" type="ORF">PZ740_02220</name>
</gene>
<evidence type="ECO:0000313" key="16">
    <source>
        <dbReference type="Proteomes" id="UP001301140"/>
    </source>
</evidence>
<dbReference type="SUPFAM" id="SSF51726">
    <property type="entry name" value="UROD/MetE-like"/>
    <property type="match status" value="1"/>
</dbReference>
<evidence type="ECO:0000256" key="5">
    <source>
        <dbReference type="ARBA" id="ARBA00012288"/>
    </source>
</evidence>
<organism evidence="15 16">
    <name type="scientific">Marinimicrococcus flavescens</name>
    <dbReference type="NCBI Taxonomy" id="3031815"/>
    <lineage>
        <taxon>Bacteria</taxon>
        <taxon>Pseudomonadati</taxon>
        <taxon>Pseudomonadota</taxon>
        <taxon>Alphaproteobacteria</taxon>
        <taxon>Geminicoccales</taxon>
        <taxon>Geminicoccaceae</taxon>
        <taxon>Marinimicrococcus</taxon>
    </lineage>
</organism>
<keyword evidence="9 10" id="KW-0627">Porphyrin biosynthesis</keyword>
<name>A0AAP3V1S9_9PROT</name>
<evidence type="ECO:0000256" key="4">
    <source>
        <dbReference type="ARBA" id="ARBA00011738"/>
    </source>
</evidence>
<evidence type="ECO:0000256" key="6">
    <source>
        <dbReference type="ARBA" id="ARBA00022490"/>
    </source>
</evidence>
<comment type="caution">
    <text evidence="15">The sequence shown here is derived from an EMBL/GenBank/DDBJ whole genome shotgun (WGS) entry which is preliminary data.</text>
</comment>
<feature type="binding site" evidence="10">
    <location>
        <position position="150"/>
    </location>
    <ligand>
        <name>substrate</name>
    </ligand>
</feature>
<dbReference type="CDD" id="cd00717">
    <property type="entry name" value="URO-D"/>
    <property type="match status" value="1"/>
</dbReference>
<feature type="domain" description="Uroporphyrinogen decarboxylase (URO-D)" evidence="13">
    <location>
        <begin position="19"/>
        <end position="28"/>
    </location>
</feature>
<evidence type="ECO:0000256" key="9">
    <source>
        <dbReference type="ARBA" id="ARBA00023244"/>
    </source>
</evidence>
<dbReference type="InterPro" id="IPR038071">
    <property type="entry name" value="UROD/MetE-like_sf"/>
</dbReference>
<dbReference type="NCBIfam" id="TIGR01464">
    <property type="entry name" value="hemE"/>
    <property type="match status" value="1"/>
</dbReference>
<dbReference type="EC" id="4.1.1.37" evidence="5 10"/>
<keyword evidence="6 10" id="KW-0963">Cytoplasm</keyword>
<evidence type="ECO:0000256" key="8">
    <source>
        <dbReference type="ARBA" id="ARBA00023239"/>
    </source>
</evidence>
<dbReference type="PANTHER" id="PTHR21091">
    <property type="entry name" value="METHYLTETRAHYDROFOLATE:HOMOCYSTEINE METHYLTRANSFERASE RELATED"/>
    <property type="match status" value="1"/>
</dbReference>
<feature type="binding site" evidence="10">
    <location>
        <position position="205"/>
    </location>
    <ligand>
        <name>substrate</name>
    </ligand>
</feature>
<evidence type="ECO:0000256" key="10">
    <source>
        <dbReference type="HAMAP-Rule" id="MF_00218"/>
    </source>
</evidence>